<evidence type="ECO:0000313" key="3">
    <source>
        <dbReference type="EMBL" id="KAB8176779.1"/>
    </source>
</evidence>
<evidence type="ECO:0008006" key="5">
    <source>
        <dbReference type="Google" id="ProtNLM"/>
    </source>
</evidence>
<comment type="caution">
    <text evidence="3">The sequence shown here is derived from an EMBL/GenBank/DDBJ whole genome shotgun (WGS) entry which is preliminary data.</text>
</comment>
<dbReference type="RefSeq" id="WP_139580104.1">
    <property type="nucleotide sequence ID" value="NZ_VDMA02000031.1"/>
</dbReference>
<evidence type="ECO:0000313" key="4">
    <source>
        <dbReference type="Proteomes" id="UP000313066"/>
    </source>
</evidence>
<dbReference type="AlphaFoldDB" id="A0A5N6B9V5"/>
<keyword evidence="2" id="KW-0732">Signal</keyword>
<protein>
    <recommendedName>
        <fullName evidence="5">Phospholipase</fullName>
    </recommendedName>
</protein>
<reference evidence="3 4" key="1">
    <citation type="submission" date="2019-10" db="EMBL/GenBank/DDBJ databases">
        <title>Nonomuraea sp. nov., isolated from Phyllanthus amarus.</title>
        <authorList>
            <person name="Klykleung N."/>
            <person name="Tanasupawat S."/>
        </authorList>
    </citation>
    <scope>NUCLEOTIDE SEQUENCE [LARGE SCALE GENOMIC DNA]</scope>
    <source>
        <strain evidence="3 4">CR1-09</strain>
    </source>
</reference>
<name>A0A5N6B9V5_9ACTN</name>
<feature type="compositionally biased region" description="Pro residues" evidence="1">
    <location>
        <begin position="61"/>
        <end position="78"/>
    </location>
</feature>
<feature type="chain" id="PRO_5024385712" description="Phospholipase" evidence="2">
    <location>
        <begin position="36"/>
        <end position="340"/>
    </location>
</feature>
<evidence type="ECO:0000256" key="1">
    <source>
        <dbReference type="SAM" id="MobiDB-lite"/>
    </source>
</evidence>
<dbReference type="PROSITE" id="PS51318">
    <property type="entry name" value="TAT"/>
    <property type="match status" value="1"/>
</dbReference>
<feature type="region of interest" description="Disordered" evidence="1">
    <location>
        <begin position="33"/>
        <end position="83"/>
    </location>
</feature>
<organism evidence="3 4">
    <name type="scientific">Microbispora catharanthi</name>
    <dbReference type="NCBI Taxonomy" id="1712871"/>
    <lineage>
        <taxon>Bacteria</taxon>
        <taxon>Bacillati</taxon>
        <taxon>Actinomycetota</taxon>
        <taxon>Actinomycetes</taxon>
        <taxon>Streptosporangiales</taxon>
        <taxon>Streptosporangiaceae</taxon>
        <taxon>Microbispora</taxon>
    </lineage>
</organism>
<accession>A0A5N6B9V5</accession>
<feature type="compositionally biased region" description="Pro residues" evidence="1">
    <location>
        <begin position="43"/>
        <end position="52"/>
    </location>
</feature>
<feature type="signal peptide" evidence="2">
    <location>
        <begin position="1"/>
        <end position="35"/>
    </location>
</feature>
<gene>
    <name evidence="3" type="ORF">FH610_038120</name>
</gene>
<dbReference type="EMBL" id="VDMA02000031">
    <property type="protein sequence ID" value="KAB8176779.1"/>
    <property type="molecule type" value="Genomic_DNA"/>
</dbReference>
<proteinExistence type="predicted"/>
<evidence type="ECO:0000256" key="2">
    <source>
        <dbReference type="SAM" id="SignalP"/>
    </source>
</evidence>
<dbReference type="InterPro" id="IPR006311">
    <property type="entry name" value="TAT_signal"/>
</dbReference>
<dbReference type="Proteomes" id="UP000313066">
    <property type="component" value="Unassembled WGS sequence"/>
</dbReference>
<keyword evidence="4" id="KW-1185">Reference proteome</keyword>
<sequence length="340" mass="35568">MNDDHSRRRRRLLAAATVGAALFAISGLAAASAMADGGGPAAGNPPPSPSPSPTMQFTETPPSPDPEPSTSESPPPLGTIPEVTSTAPIAMPLDSVMTSLSDVDLLETAGELKARDCMRSLGFTTWTTGAIPGPSADKDSDLFDYLPSADATQSGYPPALSDKFPALDASSQTAVSEDAVRAYTGTEATTASGAAVPDGGCEAEGDRQLKGAAAELPVDPRLLLVEAQFSALRDDRMQQAFATWSACMAKRGYRYDDPLSAHLDPRWAERTSDTPAGAEEKATAAADAACQQEGNLVGMYKALETAYQKRLLDENRTQLTTALSIFNTWVSNARAIVAAN</sequence>